<dbReference type="PROSITE" id="PS50004">
    <property type="entry name" value="C2"/>
    <property type="match status" value="1"/>
</dbReference>
<dbReference type="PANTHER" id="PTHR45911:SF4">
    <property type="entry name" value="MULTIPLE C2 AND TRANSMEMBRANE DOMAIN-CONTAINING PROTEIN"/>
    <property type="match status" value="1"/>
</dbReference>
<dbReference type="Proteomes" id="UP001165085">
    <property type="component" value="Unassembled WGS sequence"/>
</dbReference>
<dbReference type="OrthoDB" id="270970at2759"/>
<dbReference type="AlphaFoldDB" id="A0A9W7EW86"/>
<organism evidence="5 6">
    <name type="scientific">Triparma strigata</name>
    <dbReference type="NCBI Taxonomy" id="1606541"/>
    <lineage>
        <taxon>Eukaryota</taxon>
        <taxon>Sar</taxon>
        <taxon>Stramenopiles</taxon>
        <taxon>Ochrophyta</taxon>
        <taxon>Bolidophyceae</taxon>
        <taxon>Parmales</taxon>
        <taxon>Triparmaceae</taxon>
        <taxon>Triparma</taxon>
    </lineage>
</organism>
<gene>
    <name evidence="5" type="ORF">TrST_g4065</name>
</gene>
<sequence length="569" mass="64583">MSRLTPPRRDFTVRSPKSNRPGSSKFSTPQRHTRPSLPPSNTMTCNLLTSALPKLSPNKTDLLRSHYDSYHDSLANDSKSPPPTILCEVTLTSTSLTFKPCQPSNSSPNTNTDTDSDTDIDTYWVIVMKQPITLTCRLYFSEFPVKKSRTVGERLRGEAAGWLTVTVLEAINLKAVDINNKSNPYVKVIVTGYDMAPPRLKVRRRWKEAFEYVTEWVGNTLCPVFRGEKVTFPVLKSKGCGIRIEVWSRDDMKDKKVGSGWVGLNSLKREEERWIQLDGREGVDSGVWKVSDQTNQKHKNATVEWFAHTPLNPLHKESPHGRIKLKFELGIGMLEDCISHAWSVELAPEEEEKFEPREILRMGKDLESYIKTPIEFVQDVLAALKFKKVIRARIKDEDDTFVPFTKDDYVSYILTSSLLLLHVYYLDSTFHLFNVYLITILVRNIKNPTNTRLHKGESFKGDKNHELNGAINWLGRAVGNKGLSRAQRNFRKSVESVQDFREAFTGQDPKKTSGVIVGLILSSVVFERYGWRAWGVVATMGALFALSPGVEILIRWSGVINGFKVARSR</sequence>
<protein>
    <recommendedName>
        <fullName evidence="4">C2 domain-containing protein</fullName>
    </recommendedName>
</protein>
<dbReference type="InterPro" id="IPR000008">
    <property type="entry name" value="C2_dom"/>
</dbReference>
<evidence type="ECO:0000259" key="4">
    <source>
        <dbReference type="PROSITE" id="PS50004"/>
    </source>
</evidence>
<proteinExistence type="predicted"/>
<keyword evidence="1" id="KW-0479">Metal-binding</keyword>
<name>A0A9W7EW86_9STRA</name>
<dbReference type="GO" id="GO:0005509">
    <property type="term" value="F:calcium ion binding"/>
    <property type="evidence" value="ECO:0007669"/>
    <property type="project" value="TreeGrafter"/>
</dbReference>
<evidence type="ECO:0000313" key="5">
    <source>
        <dbReference type="EMBL" id="GMH94068.1"/>
    </source>
</evidence>
<evidence type="ECO:0000256" key="1">
    <source>
        <dbReference type="ARBA" id="ARBA00022723"/>
    </source>
</evidence>
<dbReference type="Pfam" id="PF00168">
    <property type="entry name" value="C2"/>
    <property type="match status" value="1"/>
</dbReference>
<keyword evidence="6" id="KW-1185">Reference proteome</keyword>
<dbReference type="EMBL" id="BRXY01000426">
    <property type="protein sequence ID" value="GMH94068.1"/>
    <property type="molecule type" value="Genomic_DNA"/>
</dbReference>
<dbReference type="InterPro" id="IPR035892">
    <property type="entry name" value="C2_domain_sf"/>
</dbReference>
<dbReference type="GO" id="GO:0016020">
    <property type="term" value="C:membrane"/>
    <property type="evidence" value="ECO:0007669"/>
    <property type="project" value="TreeGrafter"/>
</dbReference>
<feature type="domain" description="C2" evidence="4">
    <location>
        <begin position="144"/>
        <end position="279"/>
    </location>
</feature>
<feature type="region of interest" description="Disordered" evidence="3">
    <location>
        <begin position="1"/>
        <end position="43"/>
    </location>
</feature>
<evidence type="ECO:0000256" key="3">
    <source>
        <dbReference type="SAM" id="MobiDB-lite"/>
    </source>
</evidence>
<keyword evidence="2" id="KW-0106">Calcium</keyword>
<dbReference type="SMART" id="SM00239">
    <property type="entry name" value="C2"/>
    <property type="match status" value="1"/>
</dbReference>
<dbReference type="CDD" id="cd00030">
    <property type="entry name" value="C2"/>
    <property type="match status" value="1"/>
</dbReference>
<evidence type="ECO:0000313" key="6">
    <source>
        <dbReference type="Proteomes" id="UP001165085"/>
    </source>
</evidence>
<dbReference type="Gene3D" id="2.60.40.150">
    <property type="entry name" value="C2 domain"/>
    <property type="match status" value="1"/>
</dbReference>
<comment type="caution">
    <text evidence="5">The sequence shown here is derived from an EMBL/GenBank/DDBJ whole genome shotgun (WGS) entry which is preliminary data.</text>
</comment>
<reference evidence="6" key="1">
    <citation type="journal article" date="2023" name="Commun. Biol.">
        <title>Genome analysis of Parmales, the sister group of diatoms, reveals the evolutionary specialization of diatoms from phago-mixotrophs to photoautotrophs.</title>
        <authorList>
            <person name="Ban H."/>
            <person name="Sato S."/>
            <person name="Yoshikawa S."/>
            <person name="Yamada K."/>
            <person name="Nakamura Y."/>
            <person name="Ichinomiya M."/>
            <person name="Sato N."/>
            <person name="Blanc-Mathieu R."/>
            <person name="Endo H."/>
            <person name="Kuwata A."/>
            <person name="Ogata H."/>
        </authorList>
    </citation>
    <scope>NUCLEOTIDE SEQUENCE [LARGE SCALE GENOMIC DNA]</scope>
    <source>
        <strain evidence="6">NIES 3701</strain>
    </source>
</reference>
<evidence type="ECO:0000256" key="2">
    <source>
        <dbReference type="ARBA" id="ARBA00022837"/>
    </source>
</evidence>
<accession>A0A9W7EW86</accession>
<dbReference type="SUPFAM" id="SSF49562">
    <property type="entry name" value="C2 domain (Calcium/lipid-binding domain, CaLB)"/>
    <property type="match status" value="1"/>
</dbReference>
<dbReference type="PANTHER" id="PTHR45911">
    <property type="entry name" value="C2 DOMAIN-CONTAINING PROTEIN"/>
    <property type="match status" value="1"/>
</dbReference>
<feature type="compositionally biased region" description="Polar residues" evidence="3">
    <location>
        <begin position="15"/>
        <end position="30"/>
    </location>
</feature>